<proteinExistence type="predicted"/>
<feature type="transmembrane region" description="Helical" evidence="1">
    <location>
        <begin position="86"/>
        <end position="105"/>
    </location>
</feature>
<feature type="transmembrane region" description="Helical" evidence="1">
    <location>
        <begin position="56"/>
        <end position="77"/>
    </location>
</feature>
<comment type="caution">
    <text evidence="2">The sequence shown here is derived from an EMBL/GenBank/DDBJ whole genome shotgun (WGS) entry which is preliminary data.</text>
</comment>
<keyword evidence="1" id="KW-0812">Transmembrane</keyword>
<sequence>MRLADRLPRLAAAPLHDRAPLSRFETFLFSAVATVLITRAYLAATGYPQVGSGNLHIAHVLWGGLLMGVAIVALVIVPGGAVKMRAALIGGIGFGLFIDEVGKFLTKDVDYFFQPAIAVMYVVFVVFYLVVRAVLQRRKLTDRLRLATGLDALSDQVRGQLKQSQRTLVIALLDEITDPSLRAVSVQVRTALADDALGETGFEHRLTVWRDGLSRIVERVLADRAAQRIVLGFFVLQAALSVTDIVYVLVTHSARTGEAAAGPAATISGGVVTVMVIVGVTLLLQDRHLAALRVLHAAIVINLLVGQVFLFASQQLGALAGFALALVMLAVLRTAIRQQELAQ</sequence>
<reference evidence="2 3" key="2">
    <citation type="submission" date="2019-08" db="EMBL/GenBank/DDBJ databases">
        <title>Jejuicoccus antrihumi gen. nov., sp. nov., a new member of the family Dermacoccaceae isolated from a cave.</title>
        <authorList>
            <person name="Schumann P."/>
            <person name="Kim I.S."/>
        </authorList>
    </citation>
    <scope>NUCLEOTIDE SEQUENCE [LARGE SCALE GENOMIC DNA]</scope>
    <source>
        <strain evidence="2 3">C5-26</strain>
    </source>
</reference>
<keyword evidence="1" id="KW-1133">Transmembrane helix</keyword>
<dbReference type="AlphaFoldDB" id="A0A563DVC2"/>
<evidence type="ECO:0000313" key="2">
    <source>
        <dbReference type="EMBL" id="TWP33872.1"/>
    </source>
</evidence>
<organism evidence="2 3">
    <name type="scientific">Leekyejoonella antrihumi</name>
    <dbReference type="NCBI Taxonomy" id="1660198"/>
    <lineage>
        <taxon>Bacteria</taxon>
        <taxon>Bacillati</taxon>
        <taxon>Actinomycetota</taxon>
        <taxon>Actinomycetes</taxon>
        <taxon>Micrococcales</taxon>
        <taxon>Dermacoccaceae</taxon>
        <taxon>Leekyejoonella</taxon>
    </lineage>
</organism>
<feature type="transmembrane region" description="Helical" evidence="1">
    <location>
        <begin position="291"/>
        <end position="310"/>
    </location>
</feature>
<dbReference type="EMBL" id="VCQV01000034">
    <property type="protein sequence ID" value="TWP33872.1"/>
    <property type="molecule type" value="Genomic_DNA"/>
</dbReference>
<feature type="transmembrane region" description="Helical" evidence="1">
    <location>
        <begin position="111"/>
        <end position="135"/>
    </location>
</feature>
<evidence type="ECO:0000256" key="1">
    <source>
        <dbReference type="SAM" id="Phobius"/>
    </source>
</evidence>
<feature type="transmembrane region" description="Helical" evidence="1">
    <location>
        <begin position="316"/>
        <end position="336"/>
    </location>
</feature>
<feature type="transmembrane region" description="Helical" evidence="1">
    <location>
        <begin position="26"/>
        <end position="44"/>
    </location>
</feature>
<keyword evidence="1" id="KW-0472">Membrane</keyword>
<reference evidence="2 3" key="1">
    <citation type="submission" date="2019-05" db="EMBL/GenBank/DDBJ databases">
        <authorList>
            <person name="Lee S.D."/>
        </authorList>
    </citation>
    <scope>NUCLEOTIDE SEQUENCE [LARGE SCALE GENOMIC DNA]</scope>
    <source>
        <strain evidence="2 3">C5-26</strain>
    </source>
</reference>
<name>A0A563DVC2_9MICO</name>
<protein>
    <submittedName>
        <fullName evidence="2">Uncharacterized protein</fullName>
    </submittedName>
</protein>
<dbReference type="OrthoDB" id="161151at2"/>
<accession>A0A563DVC2</accession>
<dbReference type="Proteomes" id="UP000320244">
    <property type="component" value="Unassembled WGS sequence"/>
</dbReference>
<feature type="transmembrane region" description="Helical" evidence="1">
    <location>
        <begin position="229"/>
        <end position="250"/>
    </location>
</feature>
<gene>
    <name evidence="2" type="ORF">FGL98_19350</name>
</gene>
<evidence type="ECO:0000313" key="3">
    <source>
        <dbReference type="Proteomes" id="UP000320244"/>
    </source>
</evidence>
<feature type="transmembrane region" description="Helical" evidence="1">
    <location>
        <begin position="262"/>
        <end position="284"/>
    </location>
</feature>
<keyword evidence="3" id="KW-1185">Reference proteome</keyword>
<dbReference type="RefSeq" id="WP_146319544.1">
    <property type="nucleotide sequence ID" value="NZ_VCQV01000034.1"/>
</dbReference>